<dbReference type="InterPro" id="IPR011032">
    <property type="entry name" value="GroES-like_sf"/>
</dbReference>
<dbReference type="Pfam" id="PF08240">
    <property type="entry name" value="ADH_N"/>
    <property type="match status" value="1"/>
</dbReference>
<gene>
    <name evidence="2" type="ORF">RAK27_09390</name>
</gene>
<dbReference type="PANTHER" id="PTHR44013:SF1">
    <property type="entry name" value="ZINC-TYPE ALCOHOL DEHYDROGENASE-LIKE PROTEIN C16A3.02C"/>
    <property type="match status" value="1"/>
</dbReference>
<dbReference type="InterPro" id="IPR052733">
    <property type="entry name" value="Chloroplast_QOR"/>
</dbReference>
<dbReference type="Gene3D" id="3.90.180.10">
    <property type="entry name" value="Medium-chain alcohol dehydrogenases, catalytic domain"/>
    <property type="match status" value="1"/>
</dbReference>
<dbReference type="Proteomes" id="UP001290462">
    <property type="component" value="Unassembled WGS sequence"/>
</dbReference>
<sequence>MKAVIIENYGGKEEMKMVEFPMPKAAANQVVIKEEATSINPVDWKTREGYLQEVVPLEFPIILGSDVAGTIIEVGSDVMDWKVGDRVFAQTAMTSFGTYGEYVPVEANLIAKIPSNVSFSEAAAIPLAALMAWQGLFDYGHLKKGETVLILGGAGGIGTYAIQFAKEIGAKVLTTASKKNHELVTSLGADQVIDYRSEKVSDLLEDVDLVFDTIGGAAQKEAFSVLKPKTGRMITIVGLAEEGLAEKQDVYFESIFLKQNAAQLTEVVKLIEAGKVKSVIGATFPFSEKGLQDAHELSATGHAIGKIIVEF</sequence>
<name>A0AAW9K254_CARML</name>
<evidence type="ECO:0000313" key="2">
    <source>
        <dbReference type="EMBL" id="MDZ5758866.1"/>
    </source>
</evidence>
<organism evidence="2 3">
    <name type="scientific">Carnobacterium maltaromaticum</name>
    <name type="common">Carnobacterium piscicola</name>
    <dbReference type="NCBI Taxonomy" id="2751"/>
    <lineage>
        <taxon>Bacteria</taxon>
        <taxon>Bacillati</taxon>
        <taxon>Bacillota</taxon>
        <taxon>Bacilli</taxon>
        <taxon>Lactobacillales</taxon>
        <taxon>Carnobacteriaceae</taxon>
        <taxon>Carnobacterium</taxon>
    </lineage>
</organism>
<dbReference type="Pfam" id="PF13602">
    <property type="entry name" value="ADH_zinc_N_2"/>
    <property type="match status" value="1"/>
</dbReference>
<dbReference type="Gene3D" id="3.40.50.720">
    <property type="entry name" value="NAD(P)-binding Rossmann-like Domain"/>
    <property type="match status" value="1"/>
</dbReference>
<protein>
    <submittedName>
        <fullName evidence="2">NADP-dependent oxidoreductase</fullName>
        <ecNumber evidence="2">1.-.-.-</ecNumber>
    </submittedName>
</protein>
<dbReference type="CDD" id="cd05289">
    <property type="entry name" value="MDR_like_2"/>
    <property type="match status" value="1"/>
</dbReference>
<evidence type="ECO:0000313" key="3">
    <source>
        <dbReference type="Proteomes" id="UP001290462"/>
    </source>
</evidence>
<evidence type="ECO:0000259" key="1">
    <source>
        <dbReference type="SMART" id="SM00829"/>
    </source>
</evidence>
<accession>A0AAW9K254</accession>
<dbReference type="SMART" id="SM00829">
    <property type="entry name" value="PKS_ER"/>
    <property type="match status" value="1"/>
</dbReference>
<dbReference type="InterPro" id="IPR036291">
    <property type="entry name" value="NAD(P)-bd_dom_sf"/>
</dbReference>
<reference evidence="2" key="1">
    <citation type="submission" date="2023-08" db="EMBL/GenBank/DDBJ databases">
        <title>Genomic characterization of piscicolin 126 produced by Carnobacterium maltaromaticum CM22 strain isolated from salmon (Salmo salar).</title>
        <authorList>
            <person name="Gonzalez-Gragera E."/>
            <person name="Garcia-Lopez J.D."/>
            <person name="Teso-Perez C."/>
            <person name="Gimenez-Hernandez I."/>
            <person name="Peralta-Sanchez J.M."/>
            <person name="Valdivia E."/>
            <person name="Montalban-Lopez M."/>
            <person name="Martin-Platero A.M."/>
            <person name="Banos A."/>
            <person name="Martinez-Bueno M."/>
        </authorList>
    </citation>
    <scope>NUCLEOTIDE SEQUENCE</scope>
    <source>
        <strain evidence="2">CM22</strain>
    </source>
</reference>
<dbReference type="AlphaFoldDB" id="A0AAW9K254"/>
<dbReference type="RefSeq" id="WP_201731769.1">
    <property type="nucleotide sequence ID" value="NZ_CAJGUR010000059.1"/>
</dbReference>
<dbReference type="EMBL" id="JAVBVO010000003">
    <property type="protein sequence ID" value="MDZ5758866.1"/>
    <property type="molecule type" value="Genomic_DNA"/>
</dbReference>
<dbReference type="InterPro" id="IPR020843">
    <property type="entry name" value="ER"/>
</dbReference>
<feature type="domain" description="Enoyl reductase (ER)" evidence="1">
    <location>
        <begin position="10"/>
        <end position="309"/>
    </location>
</feature>
<dbReference type="InterPro" id="IPR013154">
    <property type="entry name" value="ADH-like_N"/>
</dbReference>
<dbReference type="PANTHER" id="PTHR44013">
    <property type="entry name" value="ZINC-TYPE ALCOHOL DEHYDROGENASE-LIKE PROTEIN C16A3.02C"/>
    <property type="match status" value="1"/>
</dbReference>
<dbReference type="SUPFAM" id="SSF50129">
    <property type="entry name" value="GroES-like"/>
    <property type="match status" value="1"/>
</dbReference>
<dbReference type="EC" id="1.-.-.-" evidence="2"/>
<comment type="caution">
    <text evidence="2">The sequence shown here is derived from an EMBL/GenBank/DDBJ whole genome shotgun (WGS) entry which is preliminary data.</text>
</comment>
<dbReference type="PROSITE" id="PS01162">
    <property type="entry name" value="QOR_ZETA_CRYSTAL"/>
    <property type="match status" value="1"/>
</dbReference>
<keyword evidence="2" id="KW-0560">Oxidoreductase</keyword>
<dbReference type="GO" id="GO:0008270">
    <property type="term" value="F:zinc ion binding"/>
    <property type="evidence" value="ECO:0007669"/>
    <property type="project" value="InterPro"/>
</dbReference>
<proteinExistence type="predicted"/>
<dbReference type="SUPFAM" id="SSF51735">
    <property type="entry name" value="NAD(P)-binding Rossmann-fold domains"/>
    <property type="match status" value="1"/>
</dbReference>
<dbReference type="GO" id="GO:0016491">
    <property type="term" value="F:oxidoreductase activity"/>
    <property type="evidence" value="ECO:0007669"/>
    <property type="project" value="UniProtKB-KW"/>
</dbReference>
<dbReference type="InterPro" id="IPR002364">
    <property type="entry name" value="Quin_OxRdtase/zeta-crystal_CS"/>
</dbReference>